<evidence type="ECO:0000259" key="1">
    <source>
        <dbReference type="PROSITE" id="PS51186"/>
    </source>
</evidence>
<accession>A0ABY4HG50</accession>
<organism evidence="2 3">
    <name type="scientific">Halobacillus amylolyticus</name>
    <dbReference type="NCBI Taxonomy" id="2932259"/>
    <lineage>
        <taxon>Bacteria</taxon>
        <taxon>Bacillati</taxon>
        <taxon>Bacillota</taxon>
        <taxon>Bacilli</taxon>
        <taxon>Bacillales</taxon>
        <taxon>Bacillaceae</taxon>
        <taxon>Halobacillus</taxon>
    </lineage>
</organism>
<gene>
    <name evidence="2" type="ORF">MUO15_07180</name>
</gene>
<proteinExistence type="predicted"/>
<sequence>MDLIVKNMNETLATQILTWNYEGPYDFYNNELSDEEIRERLNGTYKALIDENGEVLGFFCTGDSAQVPIGKQYGAYFGEFVDMGLGMNPNYVGKGNGYNFCSFIIQHIKENTDRASIRLTVATFNKRAIHLYKKLGFVKKDKFTTDFAEFITMVKKN</sequence>
<feature type="domain" description="N-acetyltransferase" evidence="1">
    <location>
        <begin position="3"/>
        <end position="157"/>
    </location>
</feature>
<dbReference type="SUPFAM" id="SSF55729">
    <property type="entry name" value="Acyl-CoA N-acyltransferases (Nat)"/>
    <property type="match status" value="1"/>
</dbReference>
<dbReference type="InterPro" id="IPR000182">
    <property type="entry name" value="GNAT_dom"/>
</dbReference>
<dbReference type="RefSeq" id="WP_245034769.1">
    <property type="nucleotide sequence ID" value="NZ_CP095075.1"/>
</dbReference>
<evidence type="ECO:0000313" key="3">
    <source>
        <dbReference type="Proteomes" id="UP000830326"/>
    </source>
</evidence>
<name>A0ABY4HG50_9BACI</name>
<evidence type="ECO:0000313" key="2">
    <source>
        <dbReference type="EMBL" id="UOR13263.1"/>
    </source>
</evidence>
<dbReference type="PROSITE" id="PS51186">
    <property type="entry name" value="GNAT"/>
    <property type="match status" value="1"/>
</dbReference>
<reference evidence="2" key="1">
    <citation type="submission" date="2022-04" db="EMBL/GenBank/DDBJ databases">
        <title>Halobacillus sp. isolated from saltern.</title>
        <authorList>
            <person name="Won M."/>
            <person name="Lee C.-M."/>
            <person name="Woen H.-Y."/>
            <person name="Kwon S.-W."/>
        </authorList>
    </citation>
    <scope>NUCLEOTIDE SEQUENCE</scope>
    <source>
        <strain evidence="2">SSHM10-5</strain>
    </source>
</reference>
<dbReference type="Proteomes" id="UP000830326">
    <property type="component" value="Chromosome"/>
</dbReference>
<dbReference type="EMBL" id="CP095075">
    <property type="protein sequence ID" value="UOR13263.1"/>
    <property type="molecule type" value="Genomic_DNA"/>
</dbReference>
<dbReference type="Gene3D" id="3.40.630.30">
    <property type="match status" value="1"/>
</dbReference>
<protein>
    <submittedName>
        <fullName evidence="2">GNAT family N-acetyltransferase</fullName>
    </submittedName>
</protein>
<dbReference type="Pfam" id="PF00583">
    <property type="entry name" value="Acetyltransf_1"/>
    <property type="match status" value="1"/>
</dbReference>
<keyword evidence="3" id="KW-1185">Reference proteome</keyword>
<dbReference type="InterPro" id="IPR016181">
    <property type="entry name" value="Acyl_CoA_acyltransferase"/>
</dbReference>